<dbReference type="PROSITE" id="PS50011">
    <property type="entry name" value="PROTEIN_KINASE_DOM"/>
    <property type="match status" value="1"/>
</dbReference>
<keyword evidence="2" id="KW-0808">Transferase</keyword>
<feature type="compositionally biased region" description="Polar residues" evidence="6">
    <location>
        <begin position="1"/>
        <end position="31"/>
    </location>
</feature>
<evidence type="ECO:0000256" key="3">
    <source>
        <dbReference type="ARBA" id="ARBA00022741"/>
    </source>
</evidence>
<dbReference type="GO" id="GO:0004674">
    <property type="term" value="F:protein serine/threonine kinase activity"/>
    <property type="evidence" value="ECO:0007669"/>
    <property type="project" value="UniProtKB-KW"/>
</dbReference>
<keyword evidence="4" id="KW-0418">Kinase</keyword>
<feature type="compositionally biased region" description="Basic and acidic residues" evidence="6">
    <location>
        <begin position="57"/>
        <end position="70"/>
    </location>
</feature>
<name>A0A7S2N226_9DINO</name>
<dbReference type="GO" id="GO:0005524">
    <property type="term" value="F:ATP binding"/>
    <property type="evidence" value="ECO:0007669"/>
    <property type="project" value="UniProtKB-KW"/>
</dbReference>
<proteinExistence type="predicted"/>
<keyword evidence="3" id="KW-0547">Nucleotide-binding</keyword>
<feature type="region of interest" description="Disordered" evidence="6">
    <location>
        <begin position="1"/>
        <end position="99"/>
    </location>
</feature>
<evidence type="ECO:0000256" key="2">
    <source>
        <dbReference type="ARBA" id="ARBA00022679"/>
    </source>
</evidence>
<dbReference type="CDD" id="cd06606">
    <property type="entry name" value="STKc_MAPKKK"/>
    <property type="match status" value="1"/>
</dbReference>
<reference evidence="8" key="1">
    <citation type="submission" date="2021-01" db="EMBL/GenBank/DDBJ databases">
        <authorList>
            <person name="Corre E."/>
            <person name="Pelletier E."/>
            <person name="Niang G."/>
            <person name="Scheremetjew M."/>
            <person name="Finn R."/>
            <person name="Kale V."/>
            <person name="Holt S."/>
            <person name="Cochrane G."/>
            <person name="Meng A."/>
            <person name="Brown T."/>
            <person name="Cohen L."/>
        </authorList>
    </citation>
    <scope>NUCLEOTIDE SEQUENCE</scope>
    <source>
        <strain evidence="8">RCC3387</strain>
    </source>
</reference>
<dbReference type="InterPro" id="IPR011009">
    <property type="entry name" value="Kinase-like_dom_sf"/>
</dbReference>
<keyword evidence="1" id="KW-0723">Serine/threonine-protein kinase</keyword>
<dbReference type="PANTHER" id="PTHR11584">
    <property type="entry name" value="SERINE/THREONINE PROTEIN KINASE"/>
    <property type="match status" value="1"/>
</dbReference>
<feature type="domain" description="Protein kinase" evidence="7">
    <location>
        <begin position="138"/>
        <end position="395"/>
    </location>
</feature>
<dbReference type="AlphaFoldDB" id="A0A7S2N226"/>
<accession>A0A7S2N226</accession>
<dbReference type="SMART" id="SM00220">
    <property type="entry name" value="S_TKc"/>
    <property type="match status" value="1"/>
</dbReference>
<gene>
    <name evidence="8" type="ORF">BRAN1462_LOCUS7930</name>
</gene>
<dbReference type="InterPro" id="IPR000719">
    <property type="entry name" value="Prot_kinase_dom"/>
</dbReference>
<evidence type="ECO:0000256" key="5">
    <source>
        <dbReference type="ARBA" id="ARBA00022840"/>
    </source>
</evidence>
<evidence type="ECO:0000259" key="7">
    <source>
        <dbReference type="PROSITE" id="PS50011"/>
    </source>
</evidence>
<sequence length="401" mass="43553">MPIATGHSSAAPWSTTMERAPTAASSGSTSVPPIAGFSEAGEDGEGADGGGKQAANRADDSARHDYRDDGFSDEGGSALAPLSERRWSRHGTMSCRRDDSGGVKALALAQVLPPSAAEWDPDTTIAPTGLVKGARFTWVRGQMIGRGSLGRVFKALDQLTGQILAVKEVPCDMKSEADHKFIEDLRNEVSIMQGLEHPNIVRYLGHDFMDTSFYMYLEHMPGGSLTQALQQFGAFDEELLAQYSRQILDGLEYLHTRNPPVVHRDIKGPNILVGADCKVKLADFGCAKRTQETMTHTMRGSMHWMAPEVIAHERYGRAADIWSFGCVAIEMGTAKVPWGKLDNPMAAVIKIGMSEETPPLPEELSAVGENFISICVQRDASLRPSATELLNHEFVRDVVLG</sequence>
<dbReference type="PANTHER" id="PTHR11584:SF369">
    <property type="entry name" value="MITOGEN-ACTIVATED PROTEIN KINASE KINASE KINASE 19-RELATED"/>
    <property type="match status" value="1"/>
</dbReference>
<keyword evidence="5" id="KW-0067">ATP-binding</keyword>
<dbReference type="EMBL" id="HBGW01012429">
    <property type="protein sequence ID" value="CAD9515212.1"/>
    <property type="molecule type" value="Transcribed_RNA"/>
</dbReference>
<evidence type="ECO:0000256" key="6">
    <source>
        <dbReference type="SAM" id="MobiDB-lite"/>
    </source>
</evidence>
<evidence type="ECO:0000256" key="4">
    <source>
        <dbReference type="ARBA" id="ARBA00022777"/>
    </source>
</evidence>
<evidence type="ECO:0000256" key="1">
    <source>
        <dbReference type="ARBA" id="ARBA00022527"/>
    </source>
</evidence>
<dbReference type="InterPro" id="IPR008271">
    <property type="entry name" value="Ser/Thr_kinase_AS"/>
</dbReference>
<dbReference type="Gene3D" id="1.10.510.10">
    <property type="entry name" value="Transferase(Phosphotransferase) domain 1"/>
    <property type="match status" value="1"/>
</dbReference>
<evidence type="ECO:0000313" key="8">
    <source>
        <dbReference type="EMBL" id="CAD9515212.1"/>
    </source>
</evidence>
<dbReference type="SUPFAM" id="SSF56112">
    <property type="entry name" value="Protein kinase-like (PK-like)"/>
    <property type="match status" value="1"/>
</dbReference>
<dbReference type="Pfam" id="PF00069">
    <property type="entry name" value="Pkinase"/>
    <property type="match status" value="1"/>
</dbReference>
<protein>
    <recommendedName>
        <fullName evidence="7">Protein kinase domain-containing protein</fullName>
    </recommendedName>
</protein>
<dbReference type="PROSITE" id="PS00108">
    <property type="entry name" value="PROTEIN_KINASE_ST"/>
    <property type="match status" value="1"/>
</dbReference>
<organism evidence="8">
    <name type="scientific">Zooxanthella nutricula</name>
    <dbReference type="NCBI Taxonomy" id="1333877"/>
    <lineage>
        <taxon>Eukaryota</taxon>
        <taxon>Sar</taxon>
        <taxon>Alveolata</taxon>
        <taxon>Dinophyceae</taxon>
        <taxon>Peridiniales</taxon>
        <taxon>Peridiniales incertae sedis</taxon>
        <taxon>Zooxanthella</taxon>
    </lineage>
</organism>